<feature type="signal peptide" evidence="2">
    <location>
        <begin position="1"/>
        <end position="31"/>
    </location>
</feature>
<reference evidence="4" key="1">
    <citation type="journal article" date="2019" name="Int. J. Syst. Evol. Microbiol.">
        <title>The Global Catalogue of Microorganisms (GCM) 10K type strain sequencing project: providing services to taxonomists for standard genome sequencing and annotation.</title>
        <authorList>
            <consortium name="The Broad Institute Genomics Platform"/>
            <consortium name="The Broad Institute Genome Sequencing Center for Infectious Disease"/>
            <person name="Wu L."/>
            <person name="Ma J."/>
        </authorList>
    </citation>
    <scope>NUCLEOTIDE SEQUENCE [LARGE SCALE GENOMIC DNA]</scope>
    <source>
        <strain evidence="4">CCUG 49560</strain>
    </source>
</reference>
<sequence>MKSNRMRALPVVVAAVFAGAGLTACSAPVQAGTAATVGGDRITTGRLDSEVREFQAALKTAKITEAQLQLPSGVPRAVLLQMISIRQFQQFAQRNGVTVSEREIADFLTEQGGMAKIGPAALSKGVPPSETREWVRTALIYQKSLQQFGANLTDQASVQAAQVKLFGQMDTIPVKVSHRYGTWDPQQGLVEEARFGKPAPGSEPTTQPDPAAGQ</sequence>
<evidence type="ECO:0000256" key="2">
    <source>
        <dbReference type="SAM" id="SignalP"/>
    </source>
</evidence>
<name>A0ABV9ED36_9ACTN</name>
<comment type="caution">
    <text evidence="3">The sequence shown here is derived from an EMBL/GenBank/DDBJ whole genome shotgun (WGS) entry which is preliminary data.</text>
</comment>
<organism evidence="3 4">
    <name type="scientific">Sphaerisporangium corydalis</name>
    <dbReference type="NCBI Taxonomy" id="1441875"/>
    <lineage>
        <taxon>Bacteria</taxon>
        <taxon>Bacillati</taxon>
        <taxon>Actinomycetota</taxon>
        <taxon>Actinomycetes</taxon>
        <taxon>Streptosporangiales</taxon>
        <taxon>Streptosporangiaceae</taxon>
        <taxon>Sphaerisporangium</taxon>
    </lineage>
</organism>
<feature type="chain" id="PRO_5046280592" evidence="2">
    <location>
        <begin position="32"/>
        <end position="214"/>
    </location>
</feature>
<keyword evidence="2" id="KW-0732">Signal</keyword>
<dbReference type="Gene3D" id="1.10.4030.10">
    <property type="entry name" value="Porin chaperone SurA, peptide-binding domain"/>
    <property type="match status" value="1"/>
</dbReference>
<gene>
    <name evidence="3" type="ORF">ACFO8L_14255</name>
</gene>
<keyword evidence="4" id="KW-1185">Reference proteome</keyword>
<dbReference type="RefSeq" id="WP_262844000.1">
    <property type="nucleotide sequence ID" value="NZ_JANZYP010000024.1"/>
</dbReference>
<feature type="region of interest" description="Disordered" evidence="1">
    <location>
        <begin position="187"/>
        <end position="214"/>
    </location>
</feature>
<proteinExistence type="predicted"/>
<evidence type="ECO:0000256" key="1">
    <source>
        <dbReference type="SAM" id="MobiDB-lite"/>
    </source>
</evidence>
<dbReference type="Pfam" id="PF13624">
    <property type="entry name" value="SurA_N_3"/>
    <property type="match status" value="1"/>
</dbReference>
<dbReference type="InterPro" id="IPR027304">
    <property type="entry name" value="Trigger_fact/SurA_dom_sf"/>
</dbReference>
<dbReference type="Proteomes" id="UP001595891">
    <property type="component" value="Unassembled WGS sequence"/>
</dbReference>
<accession>A0ABV9ED36</accession>
<evidence type="ECO:0000313" key="3">
    <source>
        <dbReference type="EMBL" id="MFC4587253.1"/>
    </source>
</evidence>
<dbReference type="EMBL" id="JBHSFN010000008">
    <property type="protein sequence ID" value="MFC4587253.1"/>
    <property type="molecule type" value="Genomic_DNA"/>
</dbReference>
<protein>
    <submittedName>
        <fullName evidence="3">SurA N-terminal domain-containing protein</fullName>
    </submittedName>
</protein>
<dbReference type="SUPFAM" id="SSF109998">
    <property type="entry name" value="Triger factor/SurA peptide-binding domain-like"/>
    <property type="match status" value="1"/>
</dbReference>
<dbReference type="PROSITE" id="PS51257">
    <property type="entry name" value="PROKAR_LIPOPROTEIN"/>
    <property type="match status" value="1"/>
</dbReference>
<evidence type="ECO:0000313" key="4">
    <source>
        <dbReference type="Proteomes" id="UP001595891"/>
    </source>
</evidence>